<sequence>TKLPQPTKPAPTGPTITRTARNSVTPARQAPAGQEVLHRFQQQSVRLLTELLRLKMRALKEAASGVNPMDVNRRFVKASERLHISAKQVAFDSLMGTAGRSGYIEGEMGQKLPINISVTGLNSPYQLIYRSSTNCLSFSLSTGKETKKKAGRSKMLEDAYSTSPYLHTVGTSPDNTMEFIDPCPEAHEKLQEMSRLVEAEKALWKRRNVFYPTFFLNYKAKTPSQPVLAARGDLQGSGAHASVHAMALTSASCSHQPSVQRSQHAQDWKTAKKASKMHYAFHDGSSSVCPFVLVLDEEGRTTYDHKGYVVHKWSWMSKTETLLSLEYKVNEQLKLKVLAQDSIVVTFTSLNETVTLTVSAKNCPHKMALEKQ</sequence>
<gene>
    <name evidence="3" type="primary">LOC101565375</name>
</gene>
<feature type="domain" description="FAM194 C-terminal" evidence="1">
    <location>
        <begin position="292"/>
        <end position="362"/>
    </location>
</feature>
<name>A0A6P6DX11_OCTDE</name>
<dbReference type="PANTHER" id="PTHR23093">
    <property type="entry name" value="SIMILAR TO CHROMOSOME 3 OPEN READING FRAME 20"/>
    <property type="match status" value="1"/>
</dbReference>
<accession>A0A6P6DX11</accession>
<evidence type="ECO:0000313" key="3">
    <source>
        <dbReference type="RefSeq" id="XP_023564516.1"/>
    </source>
</evidence>
<dbReference type="RefSeq" id="XP_023564516.1">
    <property type="nucleotide sequence ID" value="XM_023708748.1"/>
</dbReference>
<dbReference type="InterPro" id="IPR029281">
    <property type="entry name" value="FAM194_C"/>
</dbReference>
<dbReference type="GeneID" id="101565375"/>
<evidence type="ECO:0000259" key="1">
    <source>
        <dbReference type="Pfam" id="PF14977"/>
    </source>
</evidence>
<dbReference type="Pfam" id="PF14977">
    <property type="entry name" value="FAM194"/>
    <property type="match status" value="1"/>
</dbReference>
<keyword evidence="2" id="KW-1185">Reference proteome</keyword>
<feature type="non-terminal residue" evidence="3">
    <location>
        <position position="372"/>
    </location>
</feature>
<dbReference type="Proteomes" id="UP000515203">
    <property type="component" value="Unplaced"/>
</dbReference>
<dbReference type="FunCoup" id="A0A6P6DX11">
    <property type="interactions" value="229"/>
</dbReference>
<dbReference type="PANTHER" id="PTHR23093:SF20">
    <property type="entry name" value="SIMILAR TO CHROMOSOME 3 OPEN READING FRAME 20"/>
    <property type="match status" value="1"/>
</dbReference>
<organism evidence="2 3">
    <name type="scientific">Octodon degus</name>
    <name type="common">Degu</name>
    <name type="synonym">Sciurus degus</name>
    <dbReference type="NCBI Taxonomy" id="10160"/>
    <lineage>
        <taxon>Eukaryota</taxon>
        <taxon>Metazoa</taxon>
        <taxon>Chordata</taxon>
        <taxon>Craniata</taxon>
        <taxon>Vertebrata</taxon>
        <taxon>Euteleostomi</taxon>
        <taxon>Mammalia</taxon>
        <taxon>Eutheria</taxon>
        <taxon>Euarchontoglires</taxon>
        <taxon>Glires</taxon>
        <taxon>Rodentia</taxon>
        <taxon>Hystricomorpha</taxon>
        <taxon>Octodontidae</taxon>
        <taxon>Octodon</taxon>
    </lineage>
</organism>
<dbReference type="AlphaFoldDB" id="A0A6P6DX11"/>
<protein>
    <submittedName>
        <fullName evidence="3">Uncharacterized protein C3orf20</fullName>
    </submittedName>
</protein>
<dbReference type="InParanoid" id="A0A6P6DX11"/>
<feature type="non-terminal residue" evidence="3">
    <location>
        <position position="1"/>
    </location>
</feature>
<dbReference type="OrthoDB" id="6351677at2759"/>
<evidence type="ECO:0000313" key="2">
    <source>
        <dbReference type="Proteomes" id="UP000515203"/>
    </source>
</evidence>
<reference evidence="3" key="1">
    <citation type="submission" date="2025-08" db="UniProtKB">
        <authorList>
            <consortium name="RefSeq"/>
        </authorList>
    </citation>
    <scope>IDENTIFICATION</scope>
</reference>
<proteinExistence type="predicted"/>